<evidence type="ECO:0000313" key="1">
    <source>
        <dbReference type="EMBL" id="KUG14376.1"/>
    </source>
</evidence>
<organism evidence="1">
    <name type="scientific">hydrocarbon metagenome</name>
    <dbReference type="NCBI Taxonomy" id="938273"/>
    <lineage>
        <taxon>unclassified sequences</taxon>
        <taxon>metagenomes</taxon>
        <taxon>ecological metagenomes</taxon>
    </lineage>
</organism>
<gene>
    <name evidence="1" type="ORF">ASZ90_015969</name>
</gene>
<protein>
    <submittedName>
        <fullName evidence="1">Uncharacterized protein</fullName>
    </submittedName>
</protein>
<proteinExistence type="predicted"/>
<comment type="caution">
    <text evidence="1">The sequence shown here is derived from an EMBL/GenBank/DDBJ whole genome shotgun (WGS) entry which is preliminary data.</text>
</comment>
<dbReference type="AlphaFoldDB" id="A0A0W8F0G9"/>
<name>A0A0W8F0G9_9ZZZZ</name>
<sequence length="54" mass="6234">MAASRKPFRGGNIHHVCRMWRSVNTHNFIYTFLSPDDSGEQKKGTTEYIYTING</sequence>
<dbReference type="EMBL" id="LNQE01001665">
    <property type="protein sequence ID" value="KUG14376.1"/>
    <property type="molecule type" value="Genomic_DNA"/>
</dbReference>
<accession>A0A0W8F0G9</accession>
<reference evidence="1" key="1">
    <citation type="journal article" date="2015" name="Proc. Natl. Acad. Sci. U.S.A.">
        <title>Networks of energetic and metabolic interactions define dynamics in microbial communities.</title>
        <authorList>
            <person name="Embree M."/>
            <person name="Liu J.K."/>
            <person name="Al-Bassam M.M."/>
            <person name="Zengler K."/>
        </authorList>
    </citation>
    <scope>NUCLEOTIDE SEQUENCE</scope>
</reference>